<feature type="compositionally biased region" description="Basic and acidic residues" evidence="3">
    <location>
        <begin position="318"/>
        <end position="339"/>
    </location>
</feature>
<dbReference type="Gene3D" id="1.20.58.120">
    <property type="entry name" value="BAG domain"/>
    <property type="match status" value="1"/>
</dbReference>
<dbReference type="AlphaFoldDB" id="A0A2K3PRI9"/>
<dbReference type="InterPro" id="IPR040400">
    <property type="entry name" value="BAG5/6/7/8"/>
</dbReference>
<accession>A0A2K3PRI9</accession>
<feature type="compositionally biased region" description="Basic residues" evidence="3">
    <location>
        <begin position="1177"/>
        <end position="1193"/>
    </location>
</feature>
<dbReference type="SUPFAM" id="SSF63491">
    <property type="entry name" value="BAG domain"/>
    <property type="match status" value="1"/>
</dbReference>
<feature type="compositionally biased region" description="Basic and acidic residues" evidence="3">
    <location>
        <begin position="694"/>
        <end position="704"/>
    </location>
</feature>
<dbReference type="EMBL" id="ASHM01009777">
    <property type="protein sequence ID" value="PNY17905.1"/>
    <property type="molecule type" value="Genomic_DNA"/>
</dbReference>
<feature type="compositionally biased region" description="Basic residues" evidence="3">
    <location>
        <begin position="384"/>
        <end position="396"/>
    </location>
</feature>
<organism evidence="5 6">
    <name type="scientific">Trifolium pratense</name>
    <name type="common">Red clover</name>
    <dbReference type="NCBI Taxonomy" id="57577"/>
    <lineage>
        <taxon>Eukaryota</taxon>
        <taxon>Viridiplantae</taxon>
        <taxon>Streptophyta</taxon>
        <taxon>Embryophyta</taxon>
        <taxon>Tracheophyta</taxon>
        <taxon>Spermatophyta</taxon>
        <taxon>Magnoliopsida</taxon>
        <taxon>eudicotyledons</taxon>
        <taxon>Gunneridae</taxon>
        <taxon>Pentapetalae</taxon>
        <taxon>rosids</taxon>
        <taxon>fabids</taxon>
        <taxon>Fabales</taxon>
        <taxon>Fabaceae</taxon>
        <taxon>Papilionoideae</taxon>
        <taxon>50 kb inversion clade</taxon>
        <taxon>NPAAA clade</taxon>
        <taxon>Hologalegina</taxon>
        <taxon>IRL clade</taxon>
        <taxon>Trifolieae</taxon>
        <taxon>Trifolium</taxon>
    </lineage>
</organism>
<feature type="compositionally biased region" description="Basic and acidic residues" evidence="3">
    <location>
        <begin position="353"/>
        <end position="383"/>
    </location>
</feature>
<sequence>MDSYPFHRNHMPTPHYYHPAMEPVPPQMTKSPFPYEHPWPYASSYAPHFCYDHNNFPGYYSQRPCYPHVPHTPAYSGGCPLYGEPFSAPYYPQSHYSMQLPRYEYDKYMPREHHCCGCSNHMCNQKEDKTVKIEEQEPNLGKKENDAMVPIQFRNFPYPLVWIPPEYYGDKQPKNPTKAEVDEHEDKVARDKKLTCADNVNADVKPAFEPRLWNGWFPFDVKGSPNVLRDGDGIRHLKKETGDNVKESENGRMDQKHQSEQQKRSEFPFPFIWLPYINKQEEDGRTNNHKSNSTPERVEEVPHTFKSFPVKSSMDEGVTERTKSTDVESKDRSASDVTEKVSNQRNIPVKQIEPNHVKNDSNVSEKREINVSEENATKKDSHSSKRRSTSPPKRTKLPPVCLRVDPLPRKKNSNGSSRSPSPPASKEHSKAIACETKTTPSDNMEDKTKRSSNIQNVPPKAGEEVMPKVKTIEVSQNIPLDNMTDKAEVSSNIQNVPKTGEEVTPKVKTIEVSEYMTNENKCASTTTNEGCKKERKVLLEADAAVLIQAIYRGHLVRKWESLKKLKQIAEVSKEVTHVRDCVKAFEGSSDFQNNGKQKIAIGETIMRLLLKLDTIQGLHPSLREIRKSLARELVTLQERLDSIMADKYPRQQIQDFDAKESVKVSPMSFQNGEHNQEHEEETTTSQEESSEIINDGKHDDRFYMEDNDGGSEPSPHVDPASIEGSAPTVLPNPSVNEDISQVVADVSLDSTSKISDKADGECKLKSEVTDLPQEVGKLDMNGLEELPVGVIDENVIGNSASEGLDSDAHAMTVLPVGVLDEDMTTSDETNTSDMEAMKELPVGVLNEYAAKSEETNTSDVHEMKVLPVGVLDEDAAKSEETNTSDMHAMEVLPVGVLDEDAAKSEETNTSDMHAMEVLPVGVLDEDADMGANMDAMKMLPVGVLDEDRGKSEETNTADMHALKVLPVGVLDEDAATSGEINTSDMDAMKVLPVGVLDEDAATCEETNTSEIEVQAENEVLNEELPVGLVDEDAEKSEAEKSEYNTKEPQLEQSLVEEKEEVKSTEESDGWKEDDELKVDAPMDKEESGTGNDTKLSSLESIDHGNEEACSEGKNVANTLNEKLAQQETKVDAGDMKLLEENEKLRKLMKELLEAGNEQLSVISNLTGRVKDLEKKLAKTKRSKKVRTKRHKPVTPKMHCSNSSE</sequence>
<feature type="region of interest" description="Disordered" evidence="3">
    <location>
        <begin position="1033"/>
        <end position="1113"/>
    </location>
</feature>
<feature type="compositionally biased region" description="Polar residues" evidence="3">
    <location>
        <begin position="1088"/>
        <end position="1099"/>
    </location>
</feature>
<dbReference type="STRING" id="57577.A0A2K3PRI9"/>
<dbReference type="InterPro" id="IPR000048">
    <property type="entry name" value="IQ_motif_EF-hand-BS"/>
</dbReference>
<dbReference type="InterPro" id="IPR003103">
    <property type="entry name" value="BAG_domain"/>
</dbReference>
<feature type="compositionally biased region" description="Basic and acidic residues" evidence="3">
    <location>
        <begin position="1077"/>
        <end position="1087"/>
    </location>
</feature>
<dbReference type="SMART" id="SM00264">
    <property type="entry name" value="BAG"/>
    <property type="match status" value="1"/>
</dbReference>
<feature type="region of interest" description="Disordered" evidence="3">
    <location>
        <begin position="280"/>
        <end position="462"/>
    </location>
</feature>
<feature type="region of interest" description="Disordered" evidence="3">
    <location>
        <begin position="1175"/>
        <end position="1204"/>
    </location>
</feature>
<name>A0A2K3PRI9_TRIPR</name>
<evidence type="ECO:0000313" key="6">
    <source>
        <dbReference type="Proteomes" id="UP000236291"/>
    </source>
</evidence>
<proteinExistence type="predicted"/>
<feature type="compositionally biased region" description="Low complexity" evidence="3">
    <location>
        <begin position="683"/>
        <end position="693"/>
    </location>
</feature>
<keyword evidence="2" id="KW-0143">Chaperone</keyword>
<feature type="compositionally biased region" description="Basic and acidic residues" evidence="3">
    <location>
        <begin position="1035"/>
        <end position="1070"/>
    </location>
</feature>
<reference evidence="5 6" key="1">
    <citation type="journal article" date="2014" name="Am. J. Bot.">
        <title>Genome assembly and annotation for red clover (Trifolium pratense; Fabaceae).</title>
        <authorList>
            <person name="Istvanek J."/>
            <person name="Jaros M."/>
            <person name="Krenek A."/>
            <person name="Repkova J."/>
        </authorList>
    </citation>
    <scope>NUCLEOTIDE SEQUENCE [LARGE SCALE GENOMIC DNA]</scope>
    <source>
        <strain evidence="6">cv. Tatra</strain>
        <tissue evidence="5">Young leaves</tissue>
    </source>
</reference>
<dbReference type="Proteomes" id="UP000236291">
    <property type="component" value="Unassembled WGS sequence"/>
</dbReference>
<feature type="region of interest" description="Disordered" evidence="3">
    <location>
        <begin position="238"/>
        <end position="265"/>
    </location>
</feature>
<evidence type="ECO:0000256" key="2">
    <source>
        <dbReference type="ARBA" id="ARBA00023186"/>
    </source>
</evidence>
<dbReference type="GO" id="GO:0051087">
    <property type="term" value="F:protein-folding chaperone binding"/>
    <property type="evidence" value="ECO:0007669"/>
    <property type="project" value="InterPro"/>
</dbReference>
<dbReference type="CDD" id="cd23767">
    <property type="entry name" value="IQCD"/>
    <property type="match status" value="1"/>
</dbReference>
<comment type="caution">
    <text evidence="5">The sequence shown here is derived from an EMBL/GenBank/DDBJ whole genome shotgun (WGS) entry which is preliminary data.</text>
</comment>
<dbReference type="GO" id="GO:0006457">
    <property type="term" value="P:protein folding"/>
    <property type="evidence" value="ECO:0007669"/>
    <property type="project" value="TreeGrafter"/>
</dbReference>
<dbReference type="GO" id="GO:0005516">
    <property type="term" value="F:calmodulin binding"/>
    <property type="evidence" value="ECO:0007669"/>
    <property type="project" value="UniProtKB-KW"/>
</dbReference>
<evidence type="ECO:0000256" key="3">
    <source>
        <dbReference type="SAM" id="MobiDB-lite"/>
    </source>
</evidence>
<protein>
    <submittedName>
        <fullName evidence="5">Bag family molecular chaperone regulator 6-like protein</fullName>
    </submittedName>
</protein>
<keyword evidence="1" id="KW-0112">Calmodulin-binding</keyword>
<dbReference type="PANTHER" id="PTHR33322:SF16">
    <property type="entry name" value="BAG FAMILY MOLECULAR CHAPERONE REGULATOR 6"/>
    <property type="match status" value="1"/>
</dbReference>
<evidence type="ECO:0000313" key="5">
    <source>
        <dbReference type="EMBL" id="PNY17905.1"/>
    </source>
</evidence>
<dbReference type="PROSITE" id="PS50096">
    <property type="entry name" value="IQ"/>
    <property type="match status" value="1"/>
</dbReference>
<feature type="region of interest" description="Disordered" evidence="3">
    <location>
        <begin position="660"/>
        <end position="734"/>
    </location>
</feature>
<dbReference type="PANTHER" id="PTHR33322">
    <property type="entry name" value="BAG DOMAIN CONTAINING PROTEIN, EXPRESSED"/>
    <property type="match status" value="1"/>
</dbReference>
<dbReference type="Pfam" id="PF02179">
    <property type="entry name" value="BAG"/>
    <property type="match status" value="1"/>
</dbReference>
<evidence type="ECO:0000259" key="4">
    <source>
        <dbReference type="PROSITE" id="PS51035"/>
    </source>
</evidence>
<dbReference type="PROSITE" id="PS51035">
    <property type="entry name" value="BAG"/>
    <property type="match status" value="1"/>
</dbReference>
<evidence type="ECO:0000256" key="1">
    <source>
        <dbReference type="ARBA" id="ARBA00022860"/>
    </source>
</evidence>
<dbReference type="Pfam" id="PF00612">
    <property type="entry name" value="IQ"/>
    <property type="match status" value="1"/>
</dbReference>
<gene>
    <name evidence="5" type="ORF">L195_g014661</name>
</gene>
<dbReference type="FunFam" id="1.20.58.120:FF:000010">
    <property type="entry name" value="BAG family molecular chaperone regulator 6"/>
    <property type="match status" value="1"/>
</dbReference>
<reference evidence="5 6" key="2">
    <citation type="journal article" date="2017" name="Front. Plant Sci.">
        <title>Gene Classification and Mining of Molecular Markers Useful in Red Clover (Trifolium pratense) Breeding.</title>
        <authorList>
            <person name="Istvanek J."/>
            <person name="Dluhosova J."/>
            <person name="Dluhos P."/>
            <person name="Patkova L."/>
            <person name="Nedelnik J."/>
            <person name="Repkova J."/>
        </authorList>
    </citation>
    <scope>NUCLEOTIDE SEQUENCE [LARGE SCALE GENOMIC DNA]</scope>
    <source>
        <strain evidence="6">cv. Tatra</strain>
        <tissue evidence="5">Young leaves</tissue>
    </source>
</reference>
<feature type="domain" description="BAG" evidence="4">
    <location>
        <begin position="567"/>
        <end position="644"/>
    </location>
</feature>
<dbReference type="GO" id="GO:0009506">
    <property type="term" value="C:plasmodesma"/>
    <property type="evidence" value="ECO:0007669"/>
    <property type="project" value="TreeGrafter"/>
</dbReference>
<dbReference type="InterPro" id="IPR036533">
    <property type="entry name" value="BAG_dom_sf"/>
</dbReference>